<dbReference type="PANTHER" id="PTHR33365">
    <property type="entry name" value="YALI0B05434P"/>
    <property type="match status" value="1"/>
</dbReference>
<dbReference type="AlphaFoldDB" id="A0A1D2JD61"/>
<evidence type="ECO:0000313" key="4">
    <source>
        <dbReference type="EMBL" id="ODH26815.1"/>
    </source>
</evidence>
<evidence type="ECO:0000256" key="3">
    <source>
        <dbReference type="SAM" id="Phobius"/>
    </source>
</evidence>
<dbReference type="PANTHER" id="PTHR33365:SF7">
    <property type="entry name" value="TAT PATHWAY SIGNAL SEQUENCE"/>
    <property type="match status" value="1"/>
</dbReference>
<accession>A0A1D2JD61</accession>
<keyword evidence="3" id="KW-1133">Transmembrane helix</keyword>
<comment type="caution">
    <text evidence="4">The sequence shown here is derived from an EMBL/GenBank/DDBJ whole genome shotgun (WGS) entry which is preliminary data.</text>
</comment>
<dbReference type="VEuPathDB" id="FungiDB:PADG_04150"/>
<evidence type="ECO:0008006" key="6">
    <source>
        <dbReference type="Google" id="ProtNLM"/>
    </source>
</evidence>
<dbReference type="Pfam" id="PF11807">
    <property type="entry name" value="UstYa"/>
    <property type="match status" value="1"/>
</dbReference>
<reference evidence="4 5" key="1">
    <citation type="submission" date="2016-06" db="EMBL/GenBank/DDBJ databases">
        <authorList>
            <person name="Kjaerup R.B."/>
            <person name="Dalgaard T.S."/>
            <person name="Juul-Madsen H.R."/>
        </authorList>
    </citation>
    <scope>NUCLEOTIDE SEQUENCE [LARGE SCALE GENOMIC DNA]</scope>
    <source>
        <strain evidence="4 5">Pb300</strain>
    </source>
</reference>
<gene>
    <name evidence="4" type="ORF">ACO22_04412</name>
</gene>
<feature type="compositionally biased region" description="Basic and acidic residues" evidence="2">
    <location>
        <begin position="1"/>
        <end position="10"/>
    </location>
</feature>
<comment type="similarity">
    <text evidence="1">Belongs to the ustYa family.</text>
</comment>
<keyword evidence="3" id="KW-0472">Membrane</keyword>
<dbReference type="VEuPathDB" id="FungiDB:PABG_01540"/>
<evidence type="ECO:0000313" key="5">
    <source>
        <dbReference type="Proteomes" id="UP000242814"/>
    </source>
</evidence>
<feature type="region of interest" description="Disordered" evidence="2">
    <location>
        <begin position="1"/>
        <end position="23"/>
    </location>
</feature>
<evidence type="ECO:0000256" key="1">
    <source>
        <dbReference type="ARBA" id="ARBA00035112"/>
    </source>
</evidence>
<dbReference type="InterPro" id="IPR021765">
    <property type="entry name" value="UstYa-like"/>
</dbReference>
<sequence length="294" mass="32968">MDLGKQRPTYDDSLPSSSESAGTTDTLLEKSSALYHENKLPFWREHIKIVLVTGIAFLFLFAFSAIVFENNRKLEKKLQSSLIYSPANEALKWNVVEWKHDDGAQGDYVGEPRPALEKAWKDIFDIMNVRLSEDDLQAVGRLKNAVALPDGSGYAGTLNVFHELHCVRWLYKFVHKDHYFKGATAHEEAIMELHSHHCLNYLRKSAMCHGDVGIITYNWKRGSLKPSATATTHQCVDWSRITQWSSSRSINMTKPGYIVNPVLGPIFKEGEVEGLAVGIPEHDIGGDVDVDAVG</sequence>
<organism evidence="4 5">
    <name type="scientific">Paracoccidioides brasiliensis</name>
    <dbReference type="NCBI Taxonomy" id="121759"/>
    <lineage>
        <taxon>Eukaryota</taxon>
        <taxon>Fungi</taxon>
        <taxon>Dikarya</taxon>
        <taxon>Ascomycota</taxon>
        <taxon>Pezizomycotina</taxon>
        <taxon>Eurotiomycetes</taxon>
        <taxon>Eurotiomycetidae</taxon>
        <taxon>Onygenales</taxon>
        <taxon>Ajellomycetaceae</taxon>
        <taxon>Paracoccidioides</taxon>
    </lineage>
</organism>
<evidence type="ECO:0000256" key="2">
    <source>
        <dbReference type="SAM" id="MobiDB-lite"/>
    </source>
</evidence>
<protein>
    <recommendedName>
        <fullName evidence="6">Tat pathway signal sequence</fullName>
    </recommendedName>
</protein>
<feature type="compositionally biased region" description="Polar residues" evidence="2">
    <location>
        <begin position="14"/>
        <end position="23"/>
    </location>
</feature>
<dbReference type="Proteomes" id="UP000242814">
    <property type="component" value="Unassembled WGS sequence"/>
</dbReference>
<keyword evidence="3" id="KW-0812">Transmembrane</keyword>
<name>A0A1D2JD61_PARBR</name>
<proteinExistence type="inferred from homology"/>
<dbReference type="EMBL" id="LZYO01000174">
    <property type="protein sequence ID" value="ODH26815.1"/>
    <property type="molecule type" value="Genomic_DNA"/>
</dbReference>
<dbReference type="GO" id="GO:0043386">
    <property type="term" value="P:mycotoxin biosynthetic process"/>
    <property type="evidence" value="ECO:0007669"/>
    <property type="project" value="InterPro"/>
</dbReference>
<feature type="transmembrane region" description="Helical" evidence="3">
    <location>
        <begin position="49"/>
        <end position="68"/>
    </location>
</feature>